<protein>
    <submittedName>
        <fullName evidence="1">Uncharacterized protein</fullName>
    </submittedName>
</protein>
<comment type="caution">
    <text evidence="1">The sequence shown here is derived from an EMBL/GenBank/DDBJ whole genome shotgun (WGS) entry which is preliminary data.</text>
</comment>
<organism evidence="1 2">
    <name type="scientific">Gossypium stocksii</name>
    <dbReference type="NCBI Taxonomy" id="47602"/>
    <lineage>
        <taxon>Eukaryota</taxon>
        <taxon>Viridiplantae</taxon>
        <taxon>Streptophyta</taxon>
        <taxon>Embryophyta</taxon>
        <taxon>Tracheophyta</taxon>
        <taxon>Spermatophyta</taxon>
        <taxon>Magnoliopsida</taxon>
        <taxon>eudicotyledons</taxon>
        <taxon>Gunneridae</taxon>
        <taxon>Pentapetalae</taxon>
        <taxon>rosids</taxon>
        <taxon>malvids</taxon>
        <taxon>Malvales</taxon>
        <taxon>Malvaceae</taxon>
        <taxon>Malvoideae</taxon>
        <taxon>Gossypium</taxon>
    </lineage>
</organism>
<dbReference type="AlphaFoldDB" id="A0A9D3V0R9"/>
<name>A0A9D3V0R9_9ROSI</name>
<accession>A0A9D3V0R9</accession>
<evidence type="ECO:0000313" key="2">
    <source>
        <dbReference type="Proteomes" id="UP000828251"/>
    </source>
</evidence>
<reference evidence="1 2" key="1">
    <citation type="journal article" date="2021" name="Plant Biotechnol. J.">
        <title>Multi-omics assisted identification of the key and species-specific regulatory components of drought-tolerant mechanisms in Gossypium stocksii.</title>
        <authorList>
            <person name="Yu D."/>
            <person name="Ke L."/>
            <person name="Zhang D."/>
            <person name="Wu Y."/>
            <person name="Sun Y."/>
            <person name="Mei J."/>
            <person name="Sun J."/>
            <person name="Sun Y."/>
        </authorList>
    </citation>
    <scope>NUCLEOTIDE SEQUENCE [LARGE SCALE GENOMIC DNA]</scope>
    <source>
        <strain evidence="2">cv. E1</strain>
        <tissue evidence="1">Leaf</tissue>
    </source>
</reference>
<dbReference type="Proteomes" id="UP000828251">
    <property type="component" value="Unassembled WGS sequence"/>
</dbReference>
<keyword evidence="2" id="KW-1185">Reference proteome</keyword>
<gene>
    <name evidence="1" type="ORF">J1N35_029821</name>
</gene>
<evidence type="ECO:0000313" key="1">
    <source>
        <dbReference type="EMBL" id="KAH1064834.1"/>
    </source>
</evidence>
<sequence length="113" mass="12173">MDVVLTVASRGESKGLVAYPWLNPNFIQRSGGVDHASRLLECCRPTFLQNPGPCAHGVLHLSAASVLVARYFTGPNALVWVFSGLVSEACYTRFGVVVVSIVGRTMVSGFYLL</sequence>
<proteinExistence type="predicted"/>
<dbReference type="EMBL" id="JAIQCV010000009">
    <property type="protein sequence ID" value="KAH1064834.1"/>
    <property type="molecule type" value="Genomic_DNA"/>
</dbReference>